<name>A0A4R7TGV7_9ACTN</name>
<dbReference type="RefSeq" id="WP_133981225.1">
    <property type="nucleotide sequence ID" value="NZ_SOCE01000001.1"/>
</dbReference>
<proteinExistence type="predicted"/>
<protein>
    <submittedName>
        <fullName evidence="1">Phosphotransferase family enzyme</fullName>
    </submittedName>
</protein>
<dbReference type="Proteomes" id="UP000295151">
    <property type="component" value="Unassembled WGS sequence"/>
</dbReference>
<keyword evidence="2" id="KW-1185">Reference proteome</keyword>
<dbReference type="AlphaFoldDB" id="A0A4R7TGV7"/>
<dbReference type="OrthoDB" id="101887at2"/>
<comment type="caution">
    <text evidence="1">The sequence shown here is derived from an EMBL/GenBank/DDBJ whole genome shotgun (WGS) entry which is preliminary data.</text>
</comment>
<dbReference type="InterPro" id="IPR011009">
    <property type="entry name" value="Kinase-like_dom_sf"/>
</dbReference>
<evidence type="ECO:0000313" key="2">
    <source>
        <dbReference type="Proteomes" id="UP000295151"/>
    </source>
</evidence>
<dbReference type="SUPFAM" id="SSF56112">
    <property type="entry name" value="Protein kinase-like (PK-like)"/>
    <property type="match status" value="1"/>
</dbReference>
<organism evidence="1 2">
    <name type="scientific">Kribbella voronezhensis</name>
    <dbReference type="NCBI Taxonomy" id="2512212"/>
    <lineage>
        <taxon>Bacteria</taxon>
        <taxon>Bacillati</taxon>
        <taxon>Actinomycetota</taxon>
        <taxon>Actinomycetes</taxon>
        <taxon>Propionibacteriales</taxon>
        <taxon>Kribbellaceae</taxon>
        <taxon>Kribbella</taxon>
    </lineage>
</organism>
<dbReference type="EMBL" id="SOCE01000001">
    <property type="protein sequence ID" value="TDU91490.1"/>
    <property type="molecule type" value="Genomic_DNA"/>
</dbReference>
<gene>
    <name evidence="1" type="ORF">EV138_5096</name>
</gene>
<dbReference type="GO" id="GO:0016740">
    <property type="term" value="F:transferase activity"/>
    <property type="evidence" value="ECO:0007669"/>
    <property type="project" value="UniProtKB-KW"/>
</dbReference>
<evidence type="ECO:0000313" key="1">
    <source>
        <dbReference type="EMBL" id="TDU91490.1"/>
    </source>
</evidence>
<keyword evidence="1" id="KW-0808">Transferase</keyword>
<reference evidence="1 2" key="1">
    <citation type="submission" date="2019-03" db="EMBL/GenBank/DDBJ databases">
        <title>Genomic Encyclopedia of Type Strains, Phase III (KMG-III): the genomes of soil and plant-associated and newly described type strains.</title>
        <authorList>
            <person name="Whitman W."/>
        </authorList>
    </citation>
    <scope>NUCLEOTIDE SEQUENCE [LARGE SCALE GENOMIC DNA]</scope>
    <source>
        <strain evidence="1 2">VKM Ac-2575</strain>
    </source>
</reference>
<sequence length="333" mass="36258">MTSPTSETSETTSLWSSAEWLSDAANWLDEQLTAAGIKRVGEVTQPRLKPWGTVLRADTERGAVWLKAPAPETVFEVPLYRLLASVVPQWVLDPIGVDVDRGWVLLPDGGPTLRERLGEPAGWSEALVSVLPQYGQLQLDLMPHAGDLLAAGVTDMRAAVMPARLDEALELTGRYAAGSGSEIAKEHHAWVSGQRAEFAARCADLPDRASLDHNDLHTNNVLGDPAGTVKFYDWGDSVLAHPFSSMLVALGSLARWLEVDPDDDLVRRPRDAYLEVFGNPADLLAELDLACWIGKVARALVWDRALRREPGEFAGAPLETLASLRMNSWLGAA</sequence>
<accession>A0A4R7TGV7</accession>